<evidence type="ECO:0000313" key="1">
    <source>
        <dbReference type="EMBL" id="SFL79906.1"/>
    </source>
</evidence>
<evidence type="ECO:0008006" key="3">
    <source>
        <dbReference type="Google" id="ProtNLM"/>
    </source>
</evidence>
<organism evidence="1 2">
    <name type="scientific">Methylorubrum salsuginis</name>
    <dbReference type="NCBI Taxonomy" id="414703"/>
    <lineage>
        <taxon>Bacteria</taxon>
        <taxon>Pseudomonadati</taxon>
        <taxon>Pseudomonadota</taxon>
        <taxon>Alphaproteobacteria</taxon>
        <taxon>Hyphomicrobiales</taxon>
        <taxon>Methylobacteriaceae</taxon>
        <taxon>Methylorubrum</taxon>
    </lineage>
</organism>
<name>A0A1I4KMY7_9HYPH</name>
<dbReference type="STRING" id="414703.SAMN04488125_12516"/>
<protein>
    <recommendedName>
        <fullName evidence="3">Flagellin C-terminal helical region</fullName>
    </recommendedName>
</protein>
<accession>A0A1I4KMY7</accession>
<dbReference type="RefSeq" id="WP_114436012.1">
    <property type="nucleotide sequence ID" value="NZ_FOSV01000025.1"/>
</dbReference>
<dbReference type="Proteomes" id="UP000198804">
    <property type="component" value="Unassembled WGS sequence"/>
</dbReference>
<gene>
    <name evidence="1" type="ORF">SAMN04488125_12516</name>
</gene>
<dbReference type="EMBL" id="FOSV01000025">
    <property type="protein sequence ID" value="SFL79906.1"/>
    <property type="molecule type" value="Genomic_DNA"/>
</dbReference>
<proteinExistence type="predicted"/>
<sequence length="61" mass="6269">MVKGLPGGTGGSKLAGLGRLILAVQPASYFREAAVSTRQSLAISALSLANQANQGILQFLR</sequence>
<dbReference type="AlphaFoldDB" id="A0A1I4KMY7"/>
<keyword evidence="2" id="KW-1185">Reference proteome</keyword>
<evidence type="ECO:0000313" key="2">
    <source>
        <dbReference type="Proteomes" id="UP000198804"/>
    </source>
</evidence>
<reference evidence="2" key="1">
    <citation type="submission" date="2016-10" db="EMBL/GenBank/DDBJ databases">
        <authorList>
            <person name="Varghese N."/>
            <person name="Submissions S."/>
        </authorList>
    </citation>
    <scope>NUCLEOTIDE SEQUENCE [LARGE SCALE GENOMIC DNA]</scope>
    <source>
        <strain evidence="2">CGMCC 1.6474</strain>
    </source>
</reference>